<dbReference type="GO" id="GO:0009279">
    <property type="term" value="C:cell outer membrane"/>
    <property type="evidence" value="ECO:0007669"/>
    <property type="project" value="TreeGrafter"/>
</dbReference>
<evidence type="ECO:0000313" key="6">
    <source>
        <dbReference type="EMBL" id="VAX15690.1"/>
    </source>
</evidence>
<evidence type="ECO:0000256" key="3">
    <source>
        <dbReference type="ARBA" id="ARBA00022764"/>
    </source>
</evidence>
<dbReference type="GO" id="GO:0042834">
    <property type="term" value="F:peptidoglycan binding"/>
    <property type="evidence" value="ECO:0007669"/>
    <property type="project" value="InterPro"/>
</dbReference>
<dbReference type="GO" id="GO:0001530">
    <property type="term" value="F:lipopolysaccharide binding"/>
    <property type="evidence" value="ECO:0007669"/>
    <property type="project" value="InterPro"/>
</dbReference>
<accession>A0A3B1BYD4</accession>
<dbReference type="GO" id="GO:0015920">
    <property type="term" value="P:lipopolysaccharide transport"/>
    <property type="evidence" value="ECO:0007669"/>
    <property type="project" value="InterPro"/>
</dbReference>
<dbReference type="Gene3D" id="3.30.70.1070">
    <property type="entry name" value="Sporulation related repeat"/>
    <property type="match status" value="1"/>
</dbReference>
<keyword evidence="2" id="KW-0732">Signal</keyword>
<evidence type="ECO:0000256" key="4">
    <source>
        <dbReference type="SAM" id="MobiDB-lite"/>
    </source>
</evidence>
<keyword evidence="3" id="KW-0574">Periplasm</keyword>
<dbReference type="PANTHER" id="PTHR36504">
    <property type="entry name" value="LIPOPOLYSACCHARIDE EXPORT SYSTEM PROTEIN LPTA"/>
    <property type="match status" value="1"/>
</dbReference>
<evidence type="ECO:0000256" key="1">
    <source>
        <dbReference type="ARBA" id="ARBA00022448"/>
    </source>
</evidence>
<proteinExistence type="predicted"/>
<feature type="domain" description="SPOR" evidence="5">
    <location>
        <begin position="209"/>
        <end position="288"/>
    </location>
</feature>
<dbReference type="AlphaFoldDB" id="A0A3B1BYD4"/>
<dbReference type="Pfam" id="PF03968">
    <property type="entry name" value="LptD_N"/>
    <property type="match status" value="1"/>
</dbReference>
<dbReference type="InterPro" id="IPR014340">
    <property type="entry name" value="LptA"/>
</dbReference>
<sequence length="288" mass="32565">MNTTPISRHNLVLAAFLILFSSVIAIAQHNKPLFNEDTEDEKQPLEVTSERMISDKKNNVITFIGSVVAIKGKLRVEADLMKIFTEEGREDFRELEATGSVKITHLDKIATGKKANYYPDQRKIVLTGSPELIRGKDKATGEKVVYYFESEDMEIFGGEKKRSTVILYPSKKNKEPVKKGTKKITEPEQKLKKPSAPPETKVENQPTKDGKSVMYTVQVGSYTDKKEALALKKMVTDKGYNAYIKEFAKGKVTWYRVRIGQFRTSAAATRVARDIAKKEELPTIVLHY</sequence>
<protein>
    <recommendedName>
        <fullName evidence="5">SPOR domain-containing protein</fullName>
    </recommendedName>
</protein>
<dbReference type="InterPro" id="IPR036680">
    <property type="entry name" value="SPOR-like_sf"/>
</dbReference>
<evidence type="ECO:0000259" key="5">
    <source>
        <dbReference type="PROSITE" id="PS51724"/>
    </source>
</evidence>
<dbReference type="PROSITE" id="PS51724">
    <property type="entry name" value="SPOR"/>
    <property type="match status" value="1"/>
</dbReference>
<dbReference type="InterPro" id="IPR005653">
    <property type="entry name" value="OstA-like_N"/>
</dbReference>
<dbReference type="SUPFAM" id="SSF110997">
    <property type="entry name" value="Sporulation related repeat"/>
    <property type="match status" value="1"/>
</dbReference>
<evidence type="ECO:0000256" key="2">
    <source>
        <dbReference type="ARBA" id="ARBA00022729"/>
    </source>
</evidence>
<reference evidence="6" key="1">
    <citation type="submission" date="2018-06" db="EMBL/GenBank/DDBJ databases">
        <authorList>
            <person name="Zhirakovskaya E."/>
        </authorList>
    </citation>
    <scope>NUCLEOTIDE SEQUENCE</scope>
</reference>
<feature type="compositionally biased region" description="Basic and acidic residues" evidence="4">
    <location>
        <begin position="176"/>
        <end position="191"/>
    </location>
</feature>
<organism evidence="6">
    <name type="scientific">hydrothermal vent metagenome</name>
    <dbReference type="NCBI Taxonomy" id="652676"/>
    <lineage>
        <taxon>unclassified sequences</taxon>
        <taxon>metagenomes</taxon>
        <taxon>ecological metagenomes</taxon>
    </lineage>
</organism>
<name>A0A3B1BYD4_9ZZZZ</name>
<dbReference type="GO" id="GO:0017089">
    <property type="term" value="F:glycolipid transfer activity"/>
    <property type="evidence" value="ECO:0007669"/>
    <property type="project" value="TreeGrafter"/>
</dbReference>
<keyword evidence="1" id="KW-0813">Transport</keyword>
<dbReference type="Gene3D" id="2.60.450.10">
    <property type="entry name" value="Lipopolysaccharide (LPS) transport protein A like domain"/>
    <property type="match status" value="1"/>
</dbReference>
<gene>
    <name evidence="6" type="ORF">MNBD_NITROSPINAE01-97</name>
</gene>
<dbReference type="InterPro" id="IPR052037">
    <property type="entry name" value="LPS_export_LptA"/>
</dbReference>
<feature type="region of interest" description="Disordered" evidence="4">
    <location>
        <begin position="176"/>
        <end position="208"/>
    </location>
</feature>
<dbReference type="InterPro" id="IPR007730">
    <property type="entry name" value="SPOR-like_dom"/>
</dbReference>
<dbReference type="Pfam" id="PF05036">
    <property type="entry name" value="SPOR"/>
    <property type="match status" value="1"/>
</dbReference>
<dbReference type="PANTHER" id="PTHR36504:SF1">
    <property type="entry name" value="LIPOPOLYSACCHARIDE EXPORT SYSTEM PROTEIN LPTA"/>
    <property type="match status" value="1"/>
</dbReference>
<dbReference type="NCBIfam" id="TIGR03002">
    <property type="entry name" value="outer_YhbN_LptA"/>
    <property type="match status" value="1"/>
</dbReference>
<dbReference type="GO" id="GO:0030288">
    <property type="term" value="C:outer membrane-bounded periplasmic space"/>
    <property type="evidence" value="ECO:0007669"/>
    <property type="project" value="TreeGrafter"/>
</dbReference>
<dbReference type="EMBL" id="UOGC01000019">
    <property type="protein sequence ID" value="VAX15690.1"/>
    <property type="molecule type" value="Genomic_DNA"/>
</dbReference>